<evidence type="ECO:0000313" key="4">
    <source>
        <dbReference type="Proteomes" id="UP000664521"/>
    </source>
</evidence>
<keyword evidence="4" id="KW-1185">Reference proteome</keyword>
<reference evidence="3" key="1">
    <citation type="submission" date="2021-03" db="EMBL/GenBank/DDBJ databases">
        <authorList>
            <person name="Tagirdzhanova G."/>
        </authorList>
    </citation>
    <scope>NUCLEOTIDE SEQUENCE</scope>
</reference>
<dbReference type="PANTHER" id="PTHR28142">
    <property type="entry name" value="MITOCHONDRIAL INNER MEMBRANE I-AAA PROTEASE SUPERCOMPLEX SUBUNIT MGR3-RELATED"/>
    <property type="match status" value="1"/>
</dbReference>
<dbReference type="AlphaFoldDB" id="A0A8H3FYP9"/>
<dbReference type="Gene3D" id="1.25.40.10">
    <property type="entry name" value="Tetratricopeptide repeat domain"/>
    <property type="match status" value="1"/>
</dbReference>
<dbReference type="GO" id="GO:0051787">
    <property type="term" value="F:misfolded protein binding"/>
    <property type="evidence" value="ECO:0007669"/>
    <property type="project" value="TreeGrafter"/>
</dbReference>
<dbReference type="GO" id="GO:0031942">
    <property type="term" value="C:i-AAA complex"/>
    <property type="evidence" value="ECO:0007669"/>
    <property type="project" value="TreeGrafter"/>
</dbReference>
<keyword evidence="2" id="KW-0472">Membrane</keyword>
<dbReference type="Proteomes" id="UP000664521">
    <property type="component" value="Unassembled WGS sequence"/>
</dbReference>
<proteinExistence type="predicted"/>
<evidence type="ECO:0000256" key="2">
    <source>
        <dbReference type="SAM" id="Phobius"/>
    </source>
</evidence>
<keyword evidence="2" id="KW-1133">Transmembrane helix</keyword>
<keyword evidence="2" id="KW-0812">Transmembrane</keyword>
<feature type="region of interest" description="Disordered" evidence="1">
    <location>
        <begin position="20"/>
        <end position="39"/>
    </location>
</feature>
<comment type="caution">
    <text evidence="3">The sequence shown here is derived from an EMBL/GenBank/DDBJ whole genome shotgun (WGS) entry which is preliminary data.</text>
</comment>
<dbReference type="PANTHER" id="PTHR28142:SF1">
    <property type="entry name" value="MITOCHONDRIAL INNER MEMBRANE I-AAA PROTEASE SUPERCOMPLEX SUBUNIT MGR3-RELATED"/>
    <property type="match status" value="1"/>
</dbReference>
<sequence length="433" mass="48104">MSSTIPTLVCARRCASAFKSHPPQHLLPNPSSLRPPTSRALHASKPSLLVRPSLLRRTPQWPSHCRPLTTRAAARNLFRAHPIAIPIATIFILFGLGSFVYGNYIYRTYIVGQFTAYPEPVAMKLRRAIYYHNTDANPQLAVKFYRQALEEAAQCGMDPFSNEIIGVKIQLAFLMENIGQLGRAAEVLEVVFRDCLAWTEDPERGAKEERRAQRTRVLAKMVGVSVKLGELYADDRIKNEEAAEERLVWAVTTVLKEKERREREGVREGEGAWMSAEEVGGALESLADHYESSNQHFLAAPLYLQAVSLVPTTSCHAITLMNNLSISLALQNPPPTAGIPSPSGASQINDAKTWARKALAVDRALTKADTRTEECDQGCAVTMINLGEFAEMEGNLAEARRWWGEGVELSRRVGFQEGVIRGREALARADKRK</sequence>
<dbReference type="CDD" id="cd24145">
    <property type="entry name" value="Mgr3-like"/>
    <property type="match status" value="1"/>
</dbReference>
<dbReference type="InterPro" id="IPR040201">
    <property type="entry name" value="Mrg3-like"/>
</dbReference>
<dbReference type="OrthoDB" id="10050400at2759"/>
<name>A0A8H3FYP9_9LECA</name>
<organism evidence="3 4">
    <name type="scientific">Heterodermia speciosa</name>
    <dbReference type="NCBI Taxonomy" id="116794"/>
    <lineage>
        <taxon>Eukaryota</taxon>
        <taxon>Fungi</taxon>
        <taxon>Dikarya</taxon>
        <taxon>Ascomycota</taxon>
        <taxon>Pezizomycotina</taxon>
        <taxon>Lecanoromycetes</taxon>
        <taxon>OSLEUM clade</taxon>
        <taxon>Lecanoromycetidae</taxon>
        <taxon>Caliciales</taxon>
        <taxon>Physciaceae</taxon>
        <taxon>Heterodermia</taxon>
    </lineage>
</organism>
<feature type="transmembrane region" description="Helical" evidence="2">
    <location>
        <begin position="83"/>
        <end position="106"/>
    </location>
</feature>
<dbReference type="GO" id="GO:0006515">
    <property type="term" value="P:protein quality control for misfolded or incompletely synthesized proteins"/>
    <property type="evidence" value="ECO:0007669"/>
    <property type="project" value="TreeGrafter"/>
</dbReference>
<accession>A0A8H3FYP9</accession>
<gene>
    <name evidence="3" type="ORF">HETSPECPRED_007492</name>
</gene>
<evidence type="ECO:0000256" key="1">
    <source>
        <dbReference type="SAM" id="MobiDB-lite"/>
    </source>
</evidence>
<dbReference type="InterPro" id="IPR011990">
    <property type="entry name" value="TPR-like_helical_dom_sf"/>
</dbReference>
<evidence type="ECO:0000313" key="3">
    <source>
        <dbReference type="EMBL" id="CAF9929901.1"/>
    </source>
</evidence>
<dbReference type="EMBL" id="CAJPDS010000053">
    <property type="protein sequence ID" value="CAF9929901.1"/>
    <property type="molecule type" value="Genomic_DNA"/>
</dbReference>
<protein>
    <submittedName>
        <fullName evidence="3">Uncharacterized protein</fullName>
    </submittedName>
</protein>